<feature type="domain" description="HTH marR-type" evidence="4">
    <location>
        <begin position="20"/>
        <end position="152"/>
    </location>
</feature>
<keyword evidence="7" id="KW-1185">Reference proteome</keyword>
<dbReference type="InterPro" id="IPR036390">
    <property type="entry name" value="WH_DNA-bd_sf"/>
</dbReference>
<dbReference type="InterPro" id="IPR000835">
    <property type="entry name" value="HTH_MarR-typ"/>
</dbReference>
<dbReference type="InterPro" id="IPR023187">
    <property type="entry name" value="Tscrpt_reg_MarR-type_CS"/>
</dbReference>
<reference evidence="6" key="3">
    <citation type="submission" date="2024-03" db="EMBL/GenBank/DDBJ databases">
        <authorList>
            <person name="Bromfield E.S.P."/>
            <person name="Cloutier S."/>
        </authorList>
    </citation>
    <scope>NUCLEOTIDE SEQUENCE</scope>
    <source>
        <strain evidence="6">5S5</strain>
    </source>
</reference>
<dbReference type="RefSeq" id="WP_166208168.1">
    <property type="nucleotide sequence ID" value="NZ_CP088285.1"/>
</dbReference>
<name>A0A973W5I8_9BRAD</name>
<dbReference type="EMBL" id="JAAOLE020000001">
    <property type="protein sequence ID" value="NVI47545.1"/>
    <property type="molecule type" value="Genomic_DNA"/>
</dbReference>
<organism evidence="5">
    <name type="scientific">Bradyrhizobium septentrionale</name>
    <dbReference type="NCBI Taxonomy" id="1404411"/>
    <lineage>
        <taxon>Bacteria</taxon>
        <taxon>Pseudomonadati</taxon>
        <taxon>Pseudomonadota</taxon>
        <taxon>Alphaproteobacteria</taxon>
        <taxon>Hyphomicrobiales</taxon>
        <taxon>Nitrobacteraceae</taxon>
        <taxon>Bradyrhizobium</taxon>
    </lineage>
</organism>
<dbReference type="AlphaFoldDB" id="A0A973W5I8"/>
<dbReference type="InterPro" id="IPR036388">
    <property type="entry name" value="WH-like_DNA-bd_sf"/>
</dbReference>
<dbReference type="GO" id="GO:0003677">
    <property type="term" value="F:DNA binding"/>
    <property type="evidence" value="ECO:0007669"/>
    <property type="project" value="UniProtKB-KW"/>
</dbReference>
<evidence type="ECO:0000313" key="7">
    <source>
        <dbReference type="Proteomes" id="UP001432046"/>
    </source>
</evidence>
<proteinExistence type="predicted"/>
<evidence type="ECO:0000259" key="4">
    <source>
        <dbReference type="PROSITE" id="PS50995"/>
    </source>
</evidence>
<dbReference type="CDD" id="cd00090">
    <property type="entry name" value="HTH_ARSR"/>
    <property type="match status" value="1"/>
</dbReference>
<dbReference type="SMART" id="SM00347">
    <property type="entry name" value="HTH_MARR"/>
    <property type="match status" value="1"/>
</dbReference>
<evidence type="ECO:0000313" key="5">
    <source>
        <dbReference type="EMBL" id="NVI47545.1"/>
    </source>
</evidence>
<reference evidence="5" key="1">
    <citation type="submission" date="2020-06" db="EMBL/GenBank/DDBJ databases">
        <title>Whole Genome Sequence of Bradyrhizobium sp. Strain 1S1.</title>
        <authorList>
            <person name="Bromfield E.S.P."/>
            <person name="Cloutier S."/>
        </authorList>
    </citation>
    <scope>NUCLEOTIDE SEQUENCE [LARGE SCALE GENOMIC DNA]</scope>
    <source>
        <strain evidence="5">1S1</strain>
    </source>
</reference>
<keyword evidence="3" id="KW-0804">Transcription</keyword>
<dbReference type="PRINTS" id="PR00598">
    <property type="entry name" value="HTHMARR"/>
</dbReference>
<dbReference type="PROSITE" id="PS01117">
    <property type="entry name" value="HTH_MARR_1"/>
    <property type="match status" value="1"/>
</dbReference>
<dbReference type="Proteomes" id="UP001432046">
    <property type="component" value="Chromosome"/>
</dbReference>
<dbReference type="PANTHER" id="PTHR42756:SF1">
    <property type="entry name" value="TRANSCRIPTIONAL REPRESSOR OF EMRAB OPERON"/>
    <property type="match status" value="1"/>
</dbReference>
<reference evidence="6" key="2">
    <citation type="journal article" date="2021" name="Int. J. Syst. Evol. Microbiol.">
        <title>Bradyrhizobium septentrionale sp. nov. (sv. septentrionale) and Bradyrhizobium quebecense sp. nov. (sv. septentrionale) associated with legumes native to Canada possess rearranged symbiosis genes and numerous insertion sequences.</title>
        <authorList>
            <person name="Bromfield E.S.P."/>
            <person name="Cloutier S."/>
        </authorList>
    </citation>
    <scope>NUCLEOTIDE SEQUENCE</scope>
    <source>
        <strain evidence="6">5S5</strain>
    </source>
</reference>
<protein>
    <submittedName>
        <fullName evidence="5">MarR family transcriptional regulator</fullName>
    </submittedName>
    <submittedName>
        <fullName evidence="6">MarR family winged helix-turn-helix transcriptional regulator</fullName>
    </submittedName>
</protein>
<evidence type="ECO:0000256" key="3">
    <source>
        <dbReference type="ARBA" id="ARBA00023163"/>
    </source>
</evidence>
<dbReference type="GO" id="GO:0003700">
    <property type="term" value="F:DNA-binding transcription factor activity"/>
    <property type="evidence" value="ECO:0007669"/>
    <property type="project" value="InterPro"/>
</dbReference>
<dbReference type="SUPFAM" id="SSF46785">
    <property type="entry name" value="Winged helix' DNA-binding domain"/>
    <property type="match status" value="1"/>
</dbReference>
<dbReference type="Pfam" id="PF01047">
    <property type="entry name" value="MarR"/>
    <property type="match status" value="1"/>
</dbReference>
<accession>A0A973W5I8</accession>
<evidence type="ECO:0000313" key="6">
    <source>
        <dbReference type="EMBL" id="WXC82600.1"/>
    </source>
</evidence>
<keyword evidence="1" id="KW-0805">Transcription regulation</keyword>
<dbReference type="EMBL" id="CP147711">
    <property type="protein sequence ID" value="WXC82600.1"/>
    <property type="molecule type" value="Genomic_DNA"/>
</dbReference>
<gene>
    <name evidence="5" type="ORF">HAP48_032210</name>
    <name evidence="6" type="ORF">WDK88_13960</name>
</gene>
<dbReference type="PROSITE" id="PS50995">
    <property type="entry name" value="HTH_MARR_2"/>
    <property type="match status" value="1"/>
</dbReference>
<evidence type="ECO:0000256" key="2">
    <source>
        <dbReference type="ARBA" id="ARBA00023125"/>
    </source>
</evidence>
<evidence type="ECO:0000256" key="1">
    <source>
        <dbReference type="ARBA" id="ARBA00023015"/>
    </source>
</evidence>
<dbReference type="PANTHER" id="PTHR42756">
    <property type="entry name" value="TRANSCRIPTIONAL REGULATOR, MARR"/>
    <property type="match status" value="1"/>
</dbReference>
<dbReference type="Gene3D" id="1.10.10.10">
    <property type="entry name" value="Winged helix-like DNA-binding domain superfamily/Winged helix DNA-binding domain"/>
    <property type="match status" value="1"/>
</dbReference>
<dbReference type="InterPro" id="IPR011991">
    <property type="entry name" value="ArsR-like_HTH"/>
</dbReference>
<keyword evidence="2" id="KW-0238">DNA-binding</keyword>
<sequence length="194" mass="21779">MSKKHSPPGPKPTSGSDDFDKSIGYLIADTARFVKRSLYIRIGQHGVRGAYWQVLHSLWQEDGVTQRELSNRLGLTEPSVLEMLRAMEREGLVRRERDMVDRRKTGVYLTDTAKKLETKLMKIAEANGAMMTRHVSRADEAKLRQVLQIIRQTLADDVDALVAGQQSAKALALIKTQKLETAVPNIKKRGVRGT</sequence>